<gene>
    <name evidence="1" type="ORF">J1N35_029789</name>
</gene>
<reference evidence="1 2" key="1">
    <citation type="journal article" date="2021" name="Plant Biotechnol. J.">
        <title>Multi-omics assisted identification of the key and species-specific regulatory components of drought-tolerant mechanisms in Gossypium stocksii.</title>
        <authorList>
            <person name="Yu D."/>
            <person name="Ke L."/>
            <person name="Zhang D."/>
            <person name="Wu Y."/>
            <person name="Sun Y."/>
            <person name="Mei J."/>
            <person name="Sun J."/>
            <person name="Sun Y."/>
        </authorList>
    </citation>
    <scope>NUCLEOTIDE SEQUENCE [LARGE SCALE GENOMIC DNA]</scope>
    <source>
        <strain evidence="2">cv. E1</strain>
        <tissue evidence="1">Leaf</tissue>
    </source>
</reference>
<organism evidence="1 2">
    <name type="scientific">Gossypium stocksii</name>
    <dbReference type="NCBI Taxonomy" id="47602"/>
    <lineage>
        <taxon>Eukaryota</taxon>
        <taxon>Viridiplantae</taxon>
        <taxon>Streptophyta</taxon>
        <taxon>Embryophyta</taxon>
        <taxon>Tracheophyta</taxon>
        <taxon>Spermatophyta</taxon>
        <taxon>Magnoliopsida</taxon>
        <taxon>eudicotyledons</taxon>
        <taxon>Gunneridae</taxon>
        <taxon>Pentapetalae</taxon>
        <taxon>rosids</taxon>
        <taxon>malvids</taxon>
        <taxon>Malvales</taxon>
        <taxon>Malvaceae</taxon>
        <taxon>Malvoideae</taxon>
        <taxon>Gossypium</taxon>
    </lineage>
</organism>
<dbReference type="AlphaFoldDB" id="A0A9D3UYF5"/>
<accession>A0A9D3UYF5</accession>
<dbReference type="OrthoDB" id="338814at2759"/>
<sequence length="119" mass="14088">MFLDPKRGMLKHISRQFDSSSLLGKKKRFCVTINNCCFEAENQLQILLLILSALLFPIAGNKIYGEQYTKECYLHPALTVKLLRIPRFVFKHRRIALQEKGYGLSMDREFYRWTMKIQK</sequence>
<proteinExistence type="predicted"/>
<name>A0A9D3UYF5_9ROSI</name>
<dbReference type="EMBL" id="JAIQCV010000009">
    <property type="protein sequence ID" value="KAH1064802.1"/>
    <property type="molecule type" value="Genomic_DNA"/>
</dbReference>
<evidence type="ECO:0000313" key="2">
    <source>
        <dbReference type="Proteomes" id="UP000828251"/>
    </source>
</evidence>
<evidence type="ECO:0000313" key="1">
    <source>
        <dbReference type="EMBL" id="KAH1064802.1"/>
    </source>
</evidence>
<dbReference type="Proteomes" id="UP000828251">
    <property type="component" value="Unassembled WGS sequence"/>
</dbReference>
<keyword evidence="2" id="KW-1185">Reference proteome</keyword>
<comment type="caution">
    <text evidence="1">The sequence shown here is derived from an EMBL/GenBank/DDBJ whole genome shotgun (WGS) entry which is preliminary data.</text>
</comment>
<protein>
    <submittedName>
        <fullName evidence="1">Uncharacterized protein</fullName>
    </submittedName>
</protein>